<accession>A0A7S9H0W3</accession>
<reference evidence="3 4" key="1">
    <citation type="submission" date="2020-09" db="EMBL/GenBank/DDBJ databases">
        <title>Complete genomes of bradyrhizobia occurring on native shrubby legumes in Australia.</title>
        <authorList>
            <person name="Lafay B."/>
        </authorList>
    </citation>
    <scope>NUCLEOTIDE SEQUENCE [LARGE SCALE GENOMIC DNA]</scope>
    <source>
        <strain evidence="3 4">BDV5040</strain>
    </source>
</reference>
<dbReference type="GO" id="GO:0006208">
    <property type="term" value="P:pyrimidine nucleobase catabolic process"/>
    <property type="evidence" value="ECO:0007669"/>
    <property type="project" value="TreeGrafter"/>
</dbReference>
<dbReference type="RefSeq" id="WP_195801909.1">
    <property type="nucleotide sequence ID" value="NZ_CP061379.1"/>
</dbReference>
<dbReference type="AlphaFoldDB" id="A0A7S9H0W3"/>
<dbReference type="Gene3D" id="2.30.110.10">
    <property type="entry name" value="Electron Transport, Fmn-binding Protein, Chain A"/>
    <property type="match status" value="1"/>
</dbReference>
<dbReference type="PANTHER" id="PTHR30466">
    <property type="entry name" value="FLAVIN REDUCTASE"/>
    <property type="match status" value="1"/>
</dbReference>
<dbReference type="EMBL" id="CP061379">
    <property type="protein sequence ID" value="QPF92371.1"/>
    <property type="molecule type" value="Genomic_DNA"/>
</dbReference>
<dbReference type="InterPro" id="IPR012349">
    <property type="entry name" value="Split_barrel_FMN-bd"/>
</dbReference>
<evidence type="ECO:0000313" key="3">
    <source>
        <dbReference type="EMBL" id="QPF92371.1"/>
    </source>
</evidence>
<gene>
    <name evidence="3" type="ORF">IC761_03470</name>
</gene>
<dbReference type="GO" id="GO:0010181">
    <property type="term" value="F:FMN binding"/>
    <property type="evidence" value="ECO:0007669"/>
    <property type="project" value="InterPro"/>
</dbReference>
<dbReference type="GO" id="GO:0042602">
    <property type="term" value="F:riboflavin reductase (NADPH) activity"/>
    <property type="evidence" value="ECO:0007669"/>
    <property type="project" value="TreeGrafter"/>
</dbReference>
<evidence type="ECO:0000313" key="4">
    <source>
        <dbReference type="Proteomes" id="UP000594621"/>
    </source>
</evidence>
<feature type="domain" description="Flavin reductase like" evidence="2">
    <location>
        <begin position="17"/>
        <end position="163"/>
    </location>
</feature>
<keyword evidence="1" id="KW-0560">Oxidoreductase</keyword>
<dbReference type="SMART" id="SM00903">
    <property type="entry name" value="Flavin_Reduct"/>
    <property type="match status" value="1"/>
</dbReference>
<evidence type="ECO:0000256" key="1">
    <source>
        <dbReference type="ARBA" id="ARBA00023002"/>
    </source>
</evidence>
<dbReference type="KEGG" id="bcou:IC761_03470"/>
<sequence>MTGLSEAGVQKRFRDAMARLGAAVNIVTTDGPAGRHGLTASAVCSVTDTPPTVLVCVRQQAGAHDVLKANGALCVNVLAGRHENLSAKFGRSGLSVDQRFADATWKRLATGAPALADAAASLDCRIVGVTEVGTHTVFFCEVQDMVAAAEPEGLIYFNRTYHHIGPIPQSQASEARA</sequence>
<keyword evidence="4" id="KW-1185">Reference proteome</keyword>
<dbReference type="InterPro" id="IPR002563">
    <property type="entry name" value="Flavin_Rdtase-like_dom"/>
</dbReference>
<dbReference type="Pfam" id="PF01613">
    <property type="entry name" value="Flavin_Reduct"/>
    <property type="match status" value="1"/>
</dbReference>
<dbReference type="Proteomes" id="UP000594621">
    <property type="component" value="Chromosome"/>
</dbReference>
<dbReference type="PANTHER" id="PTHR30466:SF1">
    <property type="entry name" value="FMN REDUCTASE (NADH) RUTF"/>
    <property type="match status" value="1"/>
</dbReference>
<organism evidence="3 4">
    <name type="scientific">Bradyrhizobium commune</name>
    <dbReference type="NCBI Taxonomy" id="83627"/>
    <lineage>
        <taxon>Bacteria</taxon>
        <taxon>Pseudomonadati</taxon>
        <taxon>Pseudomonadota</taxon>
        <taxon>Alphaproteobacteria</taxon>
        <taxon>Hyphomicrobiales</taxon>
        <taxon>Nitrobacteraceae</taxon>
        <taxon>Bradyrhizobium</taxon>
    </lineage>
</organism>
<proteinExistence type="predicted"/>
<evidence type="ECO:0000259" key="2">
    <source>
        <dbReference type="SMART" id="SM00903"/>
    </source>
</evidence>
<dbReference type="SUPFAM" id="SSF50475">
    <property type="entry name" value="FMN-binding split barrel"/>
    <property type="match status" value="1"/>
</dbReference>
<dbReference type="InterPro" id="IPR050268">
    <property type="entry name" value="NADH-dep_flavin_reductase"/>
</dbReference>
<name>A0A7S9H0W3_9BRAD</name>
<protein>
    <submittedName>
        <fullName evidence="3">Flavin reductase</fullName>
    </submittedName>
</protein>